<gene>
    <name evidence="2" type="ordered locus">Hbut_0734</name>
</gene>
<dbReference type="EnsemblBacteria" id="ABM80588">
    <property type="protein sequence ID" value="ABM80588"/>
    <property type="gene ID" value="Hbut_0734"/>
</dbReference>
<evidence type="ECO:0000313" key="3">
    <source>
        <dbReference type="Proteomes" id="UP000002593"/>
    </source>
</evidence>
<dbReference type="EMBL" id="CP000493">
    <property type="protein sequence ID" value="ABM80588.1"/>
    <property type="molecule type" value="Genomic_DNA"/>
</dbReference>
<name>A2BKS7_HYPBU</name>
<dbReference type="InterPro" id="IPR029060">
    <property type="entry name" value="PIN-like_dom_sf"/>
</dbReference>
<dbReference type="HOGENOM" id="CLU_143936_0_0_2"/>
<dbReference type="KEGG" id="hbu:Hbut_0734"/>
<dbReference type="InterPro" id="IPR002716">
    <property type="entry name" value="PIN_dom"/>
</dbReference>
<accession>A2BKS7</accession>
<dbReference type="Pfam" id="PF01850">
    <property type="entry name" value="PIN"/>
    <property type="match status" value="1"/>
</dbReference>
<protein>
    <recommendedName>
        <fullName evidence="1">PIN domain-containing protein</fullName>
    </recommendedName>
</protein>
<reference evidence="2 3" key="1">
    <citation type="journal article" date="2007" name="Archaea">
        <title>The genome of Hyperthermus butylicus: a sulfur-reducing, peptide fermenting, neutrophilic Crenarchaeote growing up to 108 degrees C.</title>
        <authorList>
            <person name="Brugger K."/>
            <person name="Chen L."/>
            <person name="Stark M."/>
            <person name="Zibat A."/>
            <person name="Redder P."/>
            <person name="Ruepp A."/>
            <person name="Awayez M."/>
            <person name="She Q."/>
            <person name="Garrett R.A."/>
            <person name="Klenk H.P."/>
        </authorList>
    </citation>
    <scope>NUCLEOTIDE SEQUENCE [LARGE SCALE GENOMIC DNA]</scope>
    <source>
        <strain evidence="3">DSM 5456 / JCM 9403 / PLM1-5</strain>
    </source>
</reference>
<feature type="domain" description="PIN" evidence="1">
    <location>
        <begin position="4"/>
        <end position="122"/>
    </location>
</feature>
<dbReference type="AlphaFoldDB" id="A2BKS7"/>
<dbReference type="Proteomes" id="UP000002593">
    <property type="component" value="Chromosome"/>
</dbReference>
<keyword evidence="3" id="KW-1185">Reference proteome</keyword>
<dbReference type="Gene3D" id="3.40.50.1010">
    <property type="entry name" value="5'-nuclease"/>
    <property type="match status" value="1"/>
</dbReference>
<organism evidence="2 3">
    <name type="scientific">Hyperthermus butylicus (strain DSM 5456 / JCM 9403 / PLM1-5)</name>
    <dbReference type="NCBI Taxonomy" id="415426"/>
    <lineage>
        <taxon>Archaea</taxon>
        <taxon>Thermoproteota</taxon>
        <taxon>Thermoprotei</taxon>
        <taxon>Desulfurococcales</taxon>
        <taxon>Pyrodictiaceae</taxon>
        <taxon>Hyperthermus</taxon>
    </lineage>
</organism>
<sequence length="145" mass="16257">MQRVLLDTSYILPTLGVDVEGVKPVLERLKLLRSRGRVELYYSDFSLLEALAKAVKLGVPEHVVEQGITAIAAGYARADPDIRAWLLAARLRRDGLRDLIDALIYATAFTKGLHLLTRDVKLLEFLEKHGYPTNTILIESQFLKG</sequence>
<proteinExistence type="predicted"/>
<evidence type="ECO:0000313" key="2">
    <source>
        <dbReference type="EMBL" id="ABM80588.1"/>
    </source>
</evidence>
<evidence type="ECO:0000259" key="1">
    <source>
        <dbReference type="Pfam" id="PF01850"/>
    </source>
</evidence>
<dbReference type="SUPFAM" id="SSF88723">
    <property type="entry name" value="PIN domain-like"/>
    <property type="match status" value="1"/>
</dbReference>
<dbReference type="eggNOG" id="arCOG06028">
    <property type="taxonomic scope" value="Archaea"/>
</dbReference>